<gene>
    <name evidence="2" type="ORF">AMET1_1354</name>
</gene>
<reference evidence="2 3" key="1">
    <citation type="submission" date="2016-12" db="EMBL/GenBank/DDBJ databases">
        <title>Discovery of methanogenic haloarchaea.</title>
        <authorList>
            <person name="Sorokin D.Y."/>
            <person name="Makarova K.S."/>
            <person name="Abbas B."/>
            <person name="Ferrer M."/>
            <person name="Golyshin P.N."/>
        </authorList>
    </citation>
    <scope>NUCLEOTIDE SEQUENCE [LARGE SCALE GENOMIC DNA]</scope>
    <source>
        <strain evidence="2">AMET1</strain>
    </source>
</reference>
<evidence type="ECO:0000259" key="1">
    <source>
        <dbReference type="Pfam" id="PF02627"/>
    </source>
</evidence>
<dbReference type="InterPro" id="IPR003779">
    <property type="entry name" value="CMD-like"/>
</dbReference>
<dbReference type="AlphaFoldDB" id="A0A1Y3GAJ1"/>
<protein>
    <submittedName>
        <fullName evidence="2">Damma-carboxymuconolactone decarboxylase-like protein</fullName>
    </submittedName>
</protein>
<dbReference type="EMBL" id="MRZU01000004">
    <property type="protein sequence ID" value="OUJ18438.1"/>
    <property type="molecule type" value="Genomic_DNA"/>
</dbReference>
<dbReference type="RefSeq" id="WP_086637711.1">
    <property type="nucleotide sequence ID" value="NZ_MRZU01000004.1"/>
</dbReference>
<dbReference type="GO" id="GO:0051920">
    <property type="term" value="F:peroxiredoxin activity"/>
    <property type="evidence" value="ECO:0007669"/>
    <property type="project" value="InterPro"/>
</dbReference>
<dbReference type="OrthoDB" id="111898at2157"/>
<keyword evidence="3" id="KW-1185">Reference proteome</keyword>
<evidence type="ECO:0000313" key="3">
    <source>
        <dbReference type="Proteomes" id="UP000195137"/>
    </source>
</evidence>
<accession>A0A1Y3GAJ1</accession>
<dbReference type="Pfam" id="PF02627">
    <property type="entry name" value="CMD"/>
    <property type="match status" value="1"/>
</dbReference>
<dbReference type="Gene3D" id="1.20.1290.10">
    <property type="entry name" value="AhpD-like"/>
    <property type="match status" value="1"/>
</dbReference>
<sequence>MSELNERELELVAIGASIGSNCAPCIEHHTKKALEAGLTKQEIKSAIQLSKKIKEVSGKHVTETAEKQL</sequence>
<feature type="domain" description="Carboxymuconolactone decarboxylase-like" evidence="1">
    <location>
        <begin position="3"/>
        <end position="47"/>
    </location>
</feature>
<comment type="caution">
    <text evidence="2">The sequence shown here is derived from an EMBL/GenBank/DDBJ whole genome shotgun (WGS) entry which is preliminary data.</text>
</comment>
<dbReference type="SUPFAM" id="SSF69118">
    <property type="entry name" value="AhpD-like"/>
    <property type="match status" value="1"/>
</dbReference>
<dbReference type="Proteomes" id="UP000195137">
    <property type="component" value="Unassembled WGS sequence"/>
</dbReference>
<proteinExistence type="predicted"/>
<name>A0A1Y3GAJ1_9EURY</name>
<organism evidence="2 3">
    <name type="scientific">Methanonatronarchaeum thermophilum</name>
    <dbReference type="NCBI Taxonomy" id="1927129"/>
    <lineage>
        <taxon>Archaea</taxon>
        <taxon>Methanobacteriati</taxon>
        <taxon>Methanobacteriota</taxon>
        <taxon>Methanonatronarchaeia</taxon>
        <taxon>Methanonatronarchaeales</taxon>
        <taxon>Methanonatronarchaeaceae</taxon>
        <taxon>Methanonatronarchaeum</taxon>
    </lineage>
</organism>
<dbReference type="InterPro" id="IPR004675">
    <property type="entry name" value="AhpD_core"/>
</dbReference>
<evidence type="ECO:0000313" key="2">
    <source>
        <dbReference type="EMBL" id="OUJ18438.1"/>
    </source>
</evidence>
<dbReference type="InterPro" id="IPR029032">
    <property type="entry name" value="AhpD-like"/>
</dbReference>
<dbReference type="NCBIfam" id="TIGR00778">
    <property type="entry name" value="ahpD_dom"/>
    <property type="match status" value="1"/>
</dbReference>